<dbReference type="Proteomes" id="UP000178186">
    <property type="component" value="Unassembled WGS sequence"/>
</dbReference>
<feature type="transmembrane region" description="Helical" evidence="2">
    <location>
        <begin position="434"/>
        <end position="451"/>
    </location>
</feature>
<organism evidence="4 5">
    <name type="scientific">Candidatus Ryanbacteria bacterium RIFCSPLOWO2_02_FULL_45_11c</name>
    <dbReference type="NCBI Taxonomy" id="1802128"/>
    <lineage>
        <taxon>Bacteria</taxon>
        <taxon>Candidatus Ryaniibacteriota</taxon>
    </lineage>
</organism>
<evidence type="ECO:0000313" key="4">
    <source>
        <dbReference type="EMBL" id="OGZ55017.1"/>
    </source>
</evidence>
<keyword evidence="2" id="KW-0472">Membrane</keyword>
<dbReference type="Gene3D" id="2.60.40.680">
    <property type="match status" value="1"/>
</dbReference>
<evidence type="ECO:0000256" key="2">
    <source>
        <dbReference type="SAM" id="Phobius"/>
    </source>
</evidence>
<evidence type="ECO:0000313" key="5">
    <source>
        <dbReference type="Proteomes" id="UP000178186"/>
    </source>
</evidence>
<feature type="signal peptide" evidence="3">
    <location>
        <begin position="1"/>
        <end position="24"/>
    </location>
</feature>
<accession>A0A1G2GXS5</accession>
<sequence length="674" mass="75592">MKKITLLGILGLLAFCLLAPSVYADHGATLSLTPSTGTFVVGSTFDVSLMLDTNGVDMNAVAAFLKFPSDKLQVISSSAGKSVVTLWSVPPRFNNQNGTIELQGVVTGGLNATNALITTITFRVRGTGSAIISIADESRVLKHDGSGTDFLQHHYHGIYTLVLPPPAGPLVVSETHPNQEQWYKNFNVSITWSQPSGIKADGYSYVLNAIPVDTPDTVSEGQEQFVVYQQVGDGIKYFHIKAFRNGVWGGTTHFALQIDTTEPAEFPLEISPSARTSEKQPVVRFITTDALSGISRYELKVIPLSAPKEFQSSDQPLFIEAQSPFILSELTRGRYDVLVRAYDNAGNFRESVRRITIRDVFFGFASNEGFEVDGWFVIPWSWIFIVFMLLFVFLGYRLLILRGQDNKLRAEGGKDMPASVRNELKELKKYREKYGKMLLVALMIGSLWRGHTGEARELTVDPPLITTVSGNISNQDIFYVGGKTNISQSKVVFYLQNLATGETRSFETLSNEYGDWFYSHDTFLSSGDYVLWAQSSIGEISSAPSSRVELTVRPTAVQFRSSRLAYDSIYQIALVLLSVALVILTTRVVRGHRKLRARKEQIMKEVREAEEVVRQGFALLRRDIQHELETIQKMKLEKELREEEKEREKQLLGDLTDIERRIGEEIWDIEKFGY</sequence>
<feature type="chain" id="PRO_5009583018" description="Cohesin domain-containing protein" evidence="3">
    <location>
        <begin position="25"/>
        <end position="674"/>
    </location>
</feature>
<name>A0A1G2GXS5_9BACT</name>
<keyword evidence="3" id="KW-0732">Signal</keyword>
<evidence type="ECO:0000256" key="1">
    <source>
        <dbReference type="SAM" id="Coils"/>
    </source>
</evidence>
<dbReference type="AlphaFoldDB" id="A0A1G2GXS5"/>
<gene>
    <name evidence="4" type="ORF">A3H64_01135</name>
</gene>
<dbReference type="SUPFAM" id="SSF49384">
    <property type="entry name" value="Carbohydrate-binding domain"/>
    <property type="match status" value="1"/>
</dbReference>
<keyword evidence="1" id="KW-0175">Coiled coil</keyword>
<dbReference type="EMBL" id="MHNY01000034">
    <property type="protein sequence ID" value="OGZ55017.1"/>
    <property type="molecule type" value="Genomic_DNA"/>
</dbReference>
<feature type="coiled-coil region" evidence="1">
    <location>
        <begin position="592"/>
        <end position="661"/>
    </location>
</feature>
<dbReference type="GO" id="GO:0030246">
    <property type="term" value="F:carbohydrate binding"/>
    <property type="evidence" value="ECO:0007669"/>
    <property type="project" value="InterPro"/>
</dbReference>
<feature type="transmembrane region" description="Helical" evidence="2">
    <location>
        <begin position="380"/>
        <end position="399"/>
    </location>
</feature>
<dbReference type="STRING" id="1802128.A3H64_01135"/>
<comment type="caution">
    <text evidence="4">The sequence shown here is derived from an EMBL/GenBank/DDBJ whole genome shotgun (WGS) entry which is preliminary data.</text>
</comment>
<evidence type="ECO:0000256" key="3">
    <source>
        <dbReference type="SAM" id="SignalP"/>
    </source>
</evidence>
<reference evidence="4 5" key="1">
    <citation type="journal article" date="2016" name="Nat. Commun.">
        <title>Thousands of microbial genomes shed light on interconnected biogeochemical processes in an aquifer system.</title>
        <authorList>
            <person name="Anantharaman K."/>
            <person name="Brown C.T."/>
            <person name="Hug L.A."/>
            <person name="Sharon I."/>
            <person name="Castelle C.J."/>
            <person name="Probst A.J."/>
            <person name="Thomas B.C."/>
            <person name="Singh A."/>
            <person name="Wilkins M.J."/>
            <person name="Karaoz U."/>
            <person name="Brodie E.L."/>
            <person name="Williams K.H."/>
            <person name="Hubbard S.S."/>
            <person name="Banfield J.F."/>
        </authorList>
    </citation>
    <scope>NUCLEOTIDE SEQUENCE [LARGE SCALE GENOMIC DNA]</scope>
</reference>
<dbReference type="CDD" id="cd08547">
    <property type="entry name" value="Type_II_cohesin"/>
    <property type="match status" value="1"/>
</dbReference>
<keyword evidence="2" id="KW-1133">Transmembrane helix</keyword>
<evidence type="ECO:0008006" key="6">
    <source>
        <dbReference type="Google" id="ProtNLM"/>
    </source>
</evidence>
<proteinExistence type="predicted"/>
<protein>
    <recommendedName>
        <fullName evidence="6">Cohesin domain-containing protein</fullName>
    </recommendedName>
</protein>
<keyword evidence="2" id="KW-0812">Transmembrane</keyword>
<dbReference type="InterPro" id="IPR008965">
    <property type="entry name" value="CBM2/CBM3_carb-bd_dom_sf"/>
</dbReference>
<feature type="transmembrane region" description="Helical" evidence="2">
    <location>
        <begin position="569"/>
        <end position="589"/>
    </location>
</feature>